<dbReference type="RefSeq" id="WP_059351053.1">
    <property type="nucleotide sequence ID" value="NZ_LDYG01000028.1"/>
</dbReference>
<dbReference type="Gene3D" id="3.30.420.10">
    <property type="entry name" value="Ribonuclease H-like superfamily/Ribonuclease H"/>
    <property type="match status" value="1"/>
</dbReference>
<evidence type="ECO:0000313" key="2">
    <source>
        <dbReference type="EMBL" id="KUP06515.1"/>
    </source>
</evidence>
<dbReference type="InterPro" id="IPR036397">
    <property type="entry name" value="RNaseH_sf"/>
</dbReference>
<dbReference type="InterPro" id="IPR002156">
    <property type="entry name" value="RNaseH_domain"/>
</dbReference>
<evidence type="ECO:0000313" key="3">
    <source>
        <dbReference type="Proteomes" id="UP000074108"/>
    </source>
</evidence>
<dbReference type="PANTHER" id="PTHR47074:SF11">
    <property type="entry name" value="REVERSE TRANSCRIPTASE-LIKE PROTEIN"/>
    <property type="match status" value="1"/>
</dbReference>
<dbReference type="Proteomes" id="UP000074108">
    <property type="component" value="Unassembled WGS sequence"/>
</dbReference>
<dbReference type="EC" id="3.1.26.4" evidence="2"/>
<accession>A0A147K8R8</accession>
<dbReference type="GO" id="GO:0004523">
    <property type="term" value="F:RNA-DNA hybrid ribonuclease activity"/>
    <property type="evidence" value="ECO:0007669"/>
    <property type="project" value="UniProtKB-EC"/>
</dbReference>
<feature type="domain" description="RNase H type-1" evidence="1">
    <location>
        <begin position="1"/>
        <end position="126"/>
    </location>
</feature>
<dbReference type="InterPro" id="IPR012337">
    <property type="entry name" value="RNaseH-like_sf"/>
</dbReference>
<dbReference type="PROSITE" id="PS50879">
    <property type="entry name" value="RNASE_H_1"/>
    <property type="match status" value="1"/>
</dbReference>
<dbReference type="AlphaFoldDB" id="A0A147K8R8"/>
<reference evidence="2 3" key="1">
    <citation type="journal article" date="2016" name="Front. Microbiol.">
        <title>Microevolution Analysis of Bacillus coahuilensis Unveils Differences in Phosphorus Acquisition Strategies and Their Regulation.</title>
        <authorList>
            <person name="Gomez-Lunar Z."/>
            <person name="Hernandez-Gonzalez I."/>
            <person name="Rodriguez-Torres M.D."/>
            <person name="Souza V."/>
            <person name="Olmedo-Alvarez G."/>
        </authorList>
    </citation>
    <scope>NUCLEOTIDE SEQUENCE [LARGE SCALE GENOMIC DNA]</scope>
    <source>
        <strain evidence="3">p1.1.43</strain>
    </source>
</reference>
<organism evidence="2 3">
    <name type="scientific">Bacillus coahuilensis p1.1.43</name>
    <dbReference type="NCBI Taxonomy" id="1150625"/>
    <lineage>
        <taxon>Bacteria</taxon>
        <taxon>Bacillati</taxon>
        <taxon>Bacillota</taxon>
        <taxon>Bacilli</taxon>
        <taxon>Bacillales</taxon>
        <taxon>Bacillaceae</taxon>
        <taxon>Bacillus</taxon>
    </lineage>
</organism>
<protein>
    <submittedName>
        <fullName evidence="2">Ribonuclease H</fullName>
        <ecNumber evidence="2">3.1.26.4</ecNumber>
    </submittedName>
</protein>
<dbReference type="OrthoDB" id="7845843at2"/>
<dbReference type="InterPro" id="IPR052929">
    <property type="entry name" value="RNase_H-like_EbsB-rel"/>
</dbReference>
<dbReference type="PATRIC" id="fig|1150625.3.peg.1754"/>
<keyword evidence="2" id="KW-0378">Hydrolase</keyword>
<keyword evidence="3" id="KW-1185">Reference proteome</keyword>
<sequence length="134" mass="15043">MIEVYIDGASAGDPGHSGAGVHIRNDQQSESYSIPLGIMNNHQAEFFALLHAVEICEQKGYDMVSFRTDSQAVARAIEKEFVKNPTYREIFLSIQQVLSRNPLFFVKWVPSKENLVADDLSRKAIRLSKAEEDA</sequence>
<dbReference type="PANTHER" id="PTHR47074">
    <property type="entry name" value="BNAC02G40300D PROTEIN"/>
    <property type="match status" value="1"/>
</dbReference>
<dbReference type="Pfam" id="PF13456">
    <property type="entry name" value="RVT_3"/>
    <property type="match status" value="1"/>
</dbReference>
<evidence type="ECO:0000259" key="1">
    <source>
        <dbReference type="PROSITE" id="PS50879"/>
    </source>
</evidence>
<proteinExistence type="predicted"/>
<gene>
    <name evidence="2" type="primary">rnhA</name>
    <name evidence="2" type="ORF">Q75_08295</name>
</gene>
<dbReference type="CDD" id="cd09279">
    <property type="entry name" value="RNase_HI_like"/>
    <property type="match status" value="1"/>
</dbReference>
<dbReference type="GO" id="GO:0003676">
    <property type="term" value="F:nucleic acid binding"/>
    <property type="evidence" value="ECO:0007669"/>
    <property type="project" value="InterPro"/>
</dbReference>
<dbReference type="STRING" id="1150625.Q75_08295"/>
<comment type="caution">
    <text evidence="2">The sequence shown here is derived from an EMBL/GenBank/DDBJ whole genome shotgun (WGS) entry which is preliminary data.</text>
</comment>
<dbReference type="SUPFAM" id="SSF53098">
    <property type="entry name" value="Ribonuclease H-like"/>
    <property type="match status" value="1"/>
</dbReference>
<dbReference type="EMBL" id="LDYG01000028">
    <property type="protein sequence ID" value="KUP06515.1"/>
    <property type="molecule type" value="Genomic_DNA"/>
</dbReference>
<name>A0A147K8R8_9BACI</name>